<dbReference type="Proteomes" id="UP000664940">
    <property type="component" value="Unassembled WGS sequence"/>
</dbReference>
<comment type="caution">
    <text evidence="2">The sequence shown here is derived from an EMBL/GenBank/DDBJ whole genome shotgun (WGS) entry which is preliminary data.</text>
</comment>
<organism evidence="2 3">
    <name type="scientific">Phyllostomus discolor</name>
    <name type="common">pale spear-nosed bat</name>
    <dbReference type="NCBI Taxonomy" id="89673"/>
    <lineage>
        <taxon>Eukaryota</taxon>
        <taxon>Metazoa</taxon>
        <taxon>Chordata</taxon>
        <taxon>Craniata</taxon>
        <taxon>Vertebrata</taxon>
        <taxon>Euteleostomi</taxon>
        <taxon>Mammalia</taxon>
        <taxon>Eutheria</taxon>
        <taxon>Laurasiatheria</taxon>
        <taxon>Chiroptera</taxon>
        <taxon>Yangochiroptera</taxon>
        <taxon>Phyllostomidae</taxon>
        <taxon>Phyllostominae</taxon>
        <taxon>Phyllostomus</taxon>
    </lineage>
</organism>
<protein>
    <submittedName>
        <fullName evidence="2">Uncharacterized protein</fullName>
    </submittedName>
</protein>
<gene>
    <name evidence="2" type="ORF">HJG60_012078</name>
</gene>
<accession>A0A834DWC9</accession>
<evidence type="ECO:0000313" key="3">
    <source>
        <dbReference type="Proteomes" id="UP000664940"/>
    </source>
</evidence>
<sequence length="133" mass="14393">MQGGRVAARPRCRRRPYLHLTRGHPGPPPPSAPNTPPPSCLPPAPTLRRRAAAPPWARPTRADVSARWPGWNAPPCYGHLLGCLDLGAPKRGLVRAWPCPRGGYCSLIGLRRCPSRLPQQGAAAASAHLRWIS</sequence>
<feature type="region of interest" description="Disordered" evidence="1">
    <location>
        <begin position="1"/>
        <end position="59"/>
    </location>
</feature>
<evidence type="ECO:0000313" key="2">
    <source>
        <dbReference type="EMBL" id="KAF6095106.1"/>
    </source>
</evidence>
<dbReference type="AlphaFoldDB" id="A0A834DWC9"/>
<reference evidence="2 3" key="1">
    <citation type="journal article" date="2020" name="Nature">
        <title>Six reference-quality genomes reveal evolution of bat adaptations.</title>
        <authorList>
            <person name="Jebb D."/>
            <person name="Huang Z."/>
            <person name="Pippel M."/>
            <person name="Hughes G.M."/>
            <person name="Lavrichenko K."/>
            <person name="Devanna P."/>
            <person name="Winkler S."/>
            <person name="Jermiin L.S."/>
            <person name="Skirmuntt E.C."/>
            <person name="Katzourakis A."/>
            <person name="Burkitt-Gray L."/>
            <person name="Ray D.A."/>
            <person name="Sullivan K.A.M."/>
            <person name="Roscito J.G."/>
            <person name="Kirilenko B.M."/>
            <person name="Davalos L.M."/>
            <person name="Corthals A.P."/>
            <person name="Power M.L."/>
            <person name="Jones G."/>
            <person name="Ransome R.D."/>
            <person name="Dechmann D.K.N."/>
            <person name="Locatelli A.G."/>
            <person name="Puechmaille S.J."/>
            <person name="Fedrigo O."/>
            <person name="Jarvis E.D."/>
            <person name="Hiller M."/>
            <person name="Vernes S.C."/>
            <person name="Myers E.W."/>
            <person name="Teeling E.C."/>
        </authorList>
    </citation>
    <scope>NUCLEOTIDE SEQUENCE [LARGE SCALE GENOMIC DNA]</scope>
    <source>
        <strain evidence="2">Bat1K_MPI-CBG_1</strain>
    </source>
</reference>
<proteinExistence type="predicted"/>
<dbReference type="EMBL" id="JABVXQ010000008">
    <property type="protein sequence ID" value="KAF6095106.1"/>
    <property type="molecule type" value="Genomic_DNA"/>
</dbReference>
<feature type="compositionally biased region" description="Pro residues" evidence="1">
    <location>
        <begin position="25"/>
        <end position="45"/>
    </location>
</feature>
<feature type="compositionally biased region" description="Basic residues" evidence="1">
    <location>
        <begin position="8"/>
        <end position="17"/>
    </location>
</feature>
<evidence type="ECO:0000256" key="1">
    <source>
        <dbReference type="SAM" id="MobiDB-lite"/>
    </source>
</evidence>
<name>A0A834DWC9_9CHIR</name>